<protein>
    <submittedName>
        <fullName evidence="1">Uncharacterized protein</fullName>
    </submittedName>
</protein>
<dbReference type="Proteomes" id="UP000077037">
    <property type="component" value="Unassembled WGS sequence"/>
</dbReference>
<proteinExistence type="predicted"/>
<name>A0A157RN85_9BORD</name>
<dbReference type="EMBL" id="FKBS01000029">
    <property type="protein sequence ID" value="SAI59336.1"/>
    <property type="molecule type" value="Genomic_DNA"/>
</dbReference>
<gene>
    <name evidence="1" type="ORF">SAMEA1982600_05268</name>
</gene>
<evidence type="ECO:0000313" key="1">
    <source>
        <dbReference type="EMBL" id="SAI59336.1"/>
    </source>
</evidence>
<reference evidence="1 2" key="1">
    <citation type="submission" date="2016-03" db="EMBL/GenBank/DDBJ databases">
        <authorList>
            <consortium name="Pathogen Informatics"/>
        </authorList>
    </citation>
    <scope>NUCLEOTIDE SEQUENCE [LARGE SCALE GENOMIC DNA]</scope>
    <source>
        <strain evidence="1 2">NCTC13364</strain>
    </source>
</reference>
<evidence type="ECO:0000313" key="2">
    <source>
        <dbReference type="Proteomes" id="UP000077037"/>
    </source>
</evidence>
<accession>A0A157RN85</accession>
<dbReference type="AlphaFoldDB" id="A0A157RN85"/>
<sequence>MRLAVLPVTRFSVAPLPLLKRADAASPTEKPFQLMIARFDAWFTVSVLPDWLIVPLPAANLPPVGRLPPPAVAVCGRKALATSTAPSVNVNGRCPGRAEARRLMDVRRIAVLRAWIAIAIPLEMLLQPACCVDEPEARRGAAPAGQYVNSAT</sequence>
<organism evidence="1 2">
    <name type="scientific">Bordetella ansorpii</name>
    <dbReference type="NCBI Taxonomy" id="288768"/>
    <lineage>
        <taxon>Bacteria</taxon>
        <taxon>Pseudomonadati</taxon>
        <taxon>Pseudomonadota</taxon>
        <taxon>Betaproteobacteria</taxon>
        <taxon>Burkholderiales</taxon>
        <taxon>Alcaligenaceae</taxon>
        <taxon>Bordetella</taxon>
    </lineage>
</organism>